<evidence type="ECO:0000256" key="21">
    <source>
        <dbReference type="ARBA" id="ARBA00032396"/>
    </source>
</evidence>
<keyword evidence="26" id="KW-1185">Reference proteome</keyword>
<dbReference type="GO" id="GO:0005886">
    <property type="term" value="C:plasma membrane"/>
    <property type="evidence" value="ECO:0007669"/>
    <property type="project" value="UniProtKB-SubCell"/>
</dbReference>
<comment type="similarity">
    <text evidence="5">Belongs to the CDS family.</text>
</comment>
<evidence type="ECO:0000313" key="26">
    <source>
        <dbReference type="Proteomes" id="UP000324209"/>
    </source>
</evidence>
<feature type="transmembrane region" description="Helical" evidence="24">
    <location>
        <begin position="119"/>
        <end position="138"/>
    </location>
</feature>
<dbReference type="GO" id="GO:0004605">
    <property type="term" value="F:phosphatidate cytidylyltransferase activity"/>
    <property type="evidence" value="ECO:0007669"/>
    <property type="project" value="UniProtKB-EC"/>
</dbReference>
<dbReference type="Proteomes" id="UP000324209">
    <property type="component" value="Chromosome"/>
</dbReference>
<evidence type="ECO:0000256" key="1">
    <source>
        <dbReference type="ARBA" id="ARBA00001698"/>
    </source>
</evidence>
<evidence type="ECO:0000256" key="18">
    <source>
        <dbReference type="ARBA" id="ARBA00029893"/>
    </source>
</evidence>
<evidence type="ECO:0000256" key="19">
    <source>
        <dbReference type="ARBA" id="ARBA00031825"/>
    </source>
</evidence>
<keyword evidence="15 24" id="KW-0472">Membrane</keyword>
<feature type="transmembrane region" description="Helical" evidence="24">
    <location>
        <begin position="213"/>
        <end position="235"/>
    </location>
</feature>
<dbReference type="PANTHER" id="PTHR46382:SF1">
    <property type="entry name" value="PHOSPHATIDATE CYTIDYLYLTRANSFERASE"/>
    <property type="match status" value="1"/>
</dbReference>
<keyword evidence="13 24" id="KW-1133">Transmembrane helix</keyword>
<organism evidence="25 26">
    <name type="scientific">Oceanispirochaeta crateris</name>
    <dbReference type="NCBI Taxonomy" id="2518645"/>
    <lineage>
        <taxon>Bacteria</taxon>
        <taxon>Pseudomonadati</taxon>
        <taxon>Spirochaetota</taxon>
        <taxon>Spirochaetia</taxon>
        <taxon>Spirochaetales</taxon>
        <taxon>Spirochaetaceae</taxon>
        <taxon>Oceanispirochaeta</taxon>
    </lineage>
</organism>
<keyword evidence="10 25" id="KW-0808">Transferase</keyword>
<keyword evidence="17" id="KW-1208">Phospholipid metabolism</keyword>
<feature type="transmembrane region" description="Helical" evidence="24">
    <location>
        <begin position="87"/>
        <end position="107"/>
    </location>
</feature>
<feature type="transmembrane region" description="Helical" evidence="24">
    <location>
        <begin position="144"/>
        <end position="165"/>
    </location>
</feature>
<evidence type="ECO:0000256" key="15">
    <source>
        <dbReference type="ARBA" id="ARBA00023136"/>
    </source>
</evidence>
<keyword evidence="12 25" id="KW-0548">Nucleotidyltransferase</keyword>
<keyword evidence="8" id="KW-1003">Cell membrane</keyword>
<evidence type="ECO:0000256" key="14">
    <source>
        <dbReference type="ARBA" id="ARBA00023098"/>
    </source>
</evidence>
<evidence type="ECO:0000256" key="6">
    <source>
        <dbReference type="ARBA" id="ARBA00012487"/>
    </source>
</evidence>
<evidence type="ECO:0000256" key="9">
    <source>
        <dbReference type="ARBA" id="ARBA00022516"/>
    </source>
</evidence>
<feature type="transmembrane region" description="Helical" evidence="24">
    <location>
        <begin position="60"/>
        <end position="81"/>
    </location>
</feature>
<evidence type="ECO:0000256" key="11">
    <source>
        <dbReference type="ARBA" id="ARBA00022692"/>
    </source>
</evidence>
<dbReference type="EC" id="2.7.7.41" evidence="6"/>
<keyword evidence="14" id="KW-0443">Lipid metabolism</keyword>
<comment type="pathway">
    <text evidence="4">Lipid metabolism.</text>
</comment>
<dbReference type="EMBL" id="CP036150">
    <property type="protein sequence ID" value="QEN07625.1"/>
    <property type="molecule type" value="Genomic_DNA"/>
</dbReference>
<evidence type="ECO:0000256" key="3">
    <source>
        <dbReference type="ARBA" id="ARBA00005119"/>
    </source>
</evidence>
<comment type="catalytic activity">
    <reaction evidence="1">
        <text>a 1,2-diacyl-sn-glycero-3-phosphate + CTP + H(+) = a CDP-1,2-diacyl-sn-glycerol + diphosphate</text>
        <dbReference type="Rhea" id="RHEA:16229"/>
        <dbReference type="ChEBI" id="CHEBI:15378"/>
        <dbReference type="ChEBI" id="CHEBI:33019"/>
        <dbReference type="ChEBI" id="CHEBI:37563"/>
        <dbReference type="ChEBI" id="CHEBI:58332"/>
        <dbReference type="ChEBI" id="CHEBI:58608"/>
        <dbReference type="EC" id="2.7.7.41"/>
    </reaction>
</comment>
<dbReference type="Pfam" id="PF01148">
    <property type="entry name" value="CTP_transf_1"/>
    <property type="match status" value="1"/>
</dbReference>
<protein>
    <recommendedName>
        <fullName evidence="7">Phosphatidate cytidylyltransferase</fullName>
        <ecNumber evidence="6">2.7.7.41</ecNumber>
    </recommendedName>
    <alternativeName>
        <fullName evidence="20">CDP-DAG synthase</fullName>
    </alternativeName>
    <alternativeName>
        <fullName evidence="22">CDP-DG synthase</fullName>
    </alternativeName>
    <alternativeName>
        <fullName evidence="18">CDP-diacylglycerol synthase</fullName>
    </alternativeName>
    <alternativeName>
        <fullName evidence="21">CDP-diglyceride pyrophosphorylase</fullName>
    </alternativeName>
    <alternativeName>
        <fullName evidence="23">CDP-diglyceride synthase</fullName>
    </alternativeName>
    <alternativeName>
        <fullName evidence="19">CTP:phosphatidate cytidylyltransferase</fullName>
    </alternativeName>
</protein>
<sequence>MTNIQKRFLLFGTSLPFLALLILIPFAKHLAINCIVLLITIVGTNEMAKMIKSAGIFIHVKTLTAASSILPVLTYLMVMGLLPESIILFYFLVAATLILVIPAFTMAKVQFKGIIESASASLLCLFYPGIFLTFIIRFSSFDSASIVLIVFMLTVYLNDSFAWFLGVFFGKNSKRNIFPVSPNKSLIGFAGGILASLFVTINSWIFLPHIFNGPLWSMIFLGLLAGVTTILGDLVESGIKRSTGTKDSGSIIMGRGGLLDSIDSLLLTAPVFYYLLQYAIV</sequence>
<evidence type="ECO:0000256" key="8">
    <source>
        <dbReference type="ARBA" id="ARBA00022475"/>
    </source>
</evidence>
<evidence type="ECO:0000256" key="20">
    <source>
        <dbReference type="ARBA" id="ARBA00032253"/>
    </source>
</evidence>
<gene>
    <name evidence="25" type="ORF">EXM22_06345</name>
</gene>
<keyword evidence="11 24" id="KW-0812">Transmembrane</keyword>
<dbReference type="OrthoDB" id="9799199at2"/>
<name>A0A5C1QHK8_9SPIO</name>
<proteinExistence type="inferred from homology"/>
<evidence type="ECO:0000256" key="12">
    <source>
        <dbReference type="ARBA" id="ARBA00022695"/>
    </source>
</evidence>
<keyword evidence="9" id="KW-0444">Lipid biosynthesis</keyword>
<evidence type="ECO:0000256" key="13">
    <source>
        <dbReference type="ARBA" id="ARBA00022989"/>
    </source>
</evidence>
<dbReference type="AlphaFoldDB" id="A0A5C1QHK8"/>
<evidence type="ECO:0000256" key="5">
    <source>
        <dbReference type="ARBA" id="ARBA00010185"/>
    </source>
</evidence>
<dbReference type="RefSeq" id="WP_149485705.1">
    <property type="nucleotide sequence ID" value="NZ_CP036150.1"/>
</dbReference>
<keyword evidence="16" id="KW-0594">Phospholipid biosynthesis</keyword>
<feature type="transmembrane region" description="Helical" evidence="24">
    <location>
        <begin position="186"/>
        <end position="207"/>
    </location>
</feature>
<evidence type="ECO:0000256" key="4">
    <source>
        <dbReference type="ARBA" id="ARBA00005189"/>
    </source>
</evidence>
<accession>A0A5C1QHK8</accession>
<dbReference type="KEGG" id="ock:EXM22_06345"/>
<evidence type="ECO:0000256" key="7">
    <source>
        <dbReference type="ARBA" id="ARBA00019373"/>
    </source>
</evidence>
<evidence type="ECO:0000256" key="16">
    <source>
        <dbReference type="ARBA" id="ARBA00023209"/>
    </source>
</evidence>
<dbReference type="PANTHER" id="PTHR46382">
    <property type="entry name" value="PHOSPHATIDATE CYTIDYLYLTRANSFERASE"/>
    <property type="match status" value="1"/>
</dbReference>
<dbReference type="GO" id="GO:0016024">
    <property type="term" value="P:CDP-diacylglycerol biosynthetic process"/>
    <property type="evidence" value="ECO:0007669"/>
    <property type="project" value="TreeGrafter"/>
</dbReference>
<evidence type="ECO:0000256" key="2">
    <source>
        <dbReference type="ARBA" id="ARBA00004651"/>
    </source>
</evidence>
<comment type="pathway">
    <text evidence="3">Phospholipid metabolism; CDP-diacylglycerol biosynthesis; CDP-diacylglycerol from sn-glycerol 3-phosphate: step 3/3.</text>
</comment>
<evidence type="ECO:0000256" key="22">
    <source>
        <dbReference type="ARBA" id="ARBA00032743"/>
    </source>
</evidence>
<evidence type="ECO:0000256" key="23">
    <source>
        <dbReference type="ARBA" id="ARBA00033406"/>
    </source>
</evidence>
<evidence type="ECO:0000256" key="10">
    <source>
        <dbReference type="ARBA" id="ARBA00022679"/>
    </source>
</evidence>
<reference evidence="25 26" key="1">
    <citation type="submission" date="2019-02" db="EMBL/GenBank/DDBJ databases">
        <title>Complete Genome Sequence and Methylome Analysis of free living Spirochaetas.</title>
        <authorList>
            <person name="Fomenkov A."/>
            <person name="Dubinina G."/>
            <person name="Leshcheva N."/>
            <person name="Mikheeva N."/>
            <person name="Grabovich M."/>
            <person name="Vincze T."/>
            <person name="Roberts R.J."/>
        </authorList>
    </citation>
    <scope>NUCLEOTIDE SEQUENCE [LARGE SCALE GENOMIC DNA]</scope>
    <source>
        <strain evidence="25 26">K2</strain>
    </source>
</reference>
<evidence type="ECO:0000313" key="25">
    <source>
        <dbReference type="EMBL" id="QEN07625.1"/>
    </source>
</evidence>
<comment type="subcellular location">
    <subcellularLocation>
        <location evidence="2">Cell membrane</location>
        <topology evidence="2">Multi-pass membrane protein</topology>
    </subcellularLocation>
</comment>
<evidence type="ECO:0000256" key="17">
    <source>
        <dbReference type="ARBA" id="ARBA00023264"/>
    </source>
</evidence>
<evidence type="ECO:0000256" key="24">
    <source>
        <dbReference type="SAM" id="Phobius"/>
    </source>
</evidence>